<name>A0A6S7JRM1_PARCT</name>
<dbReference type="EMBL" id="CACRXK020010203">
    <property type="protein sequence ID" value="CAB4018871.1"/>
    <property type="molecule type" value="Genomic_DNA"/>
</dbReference>
<comment type="caution">
    <text evidence="1">The sequence shown here is derived from an EMBL/GenBank/DDBJ whole genome shotgun (WGS) entry which is preliminary data.</text>
</comment>
<accession>A0A6S7JRM1</accession>
<gene>
    <name evidence="1" type="ORF">PACLA_8A000445</name>
</gene>
<proteinExistence type="predicted"/>
<reference evidence="1" key="1">
    <citation type="submission" date="2020-04" db="EMBL/GenBank/DDBJ databases">
        <authorList>
            <person name="Alioto T."/>
            <person name="Alioto T."/>
            <person name="Gomez Garrido J."/>
        </authorList>
    </citation>
    <scope>NUCLEOTIDE SEQUENCE</scope>
    <source>
        <strain evidence="1">A484AB</strain>
    </source>
</reference>
<protein>
    <submittedName>
        <fullName evidence="1">Uncharacterized protein</fullName>
    </submittedName>
</protein>
<organism evidence="1 2">
    <name type="scientific">Paramuricea clavata</name>
    <name type="common">Red gorgonian</name>
    <name type="synonym">Violescent sea-whip</name>
    <dbReference type="NCBI Taxonomy" id="317549"/>
    <lineage>
        <taxon>Eukaryota</taxon>
        <taxon>Metazoa</taxon>
        <taxon>Cnidaria</taxon>
        <taxon>Anthozoa</taxon>
        <taxon>Octocorallia</taxon>
        <taxon>Malacalcyonacea</taxon>
        <taxon>Plexauridae</taxon>
        <taxon>Paramuricea</taxon>
    </lineage>
</organism>
<evidence type="ECO:0000313" key="1">
    <source>
        <dbReference type="EMBL" id="CAB4018871.1"/>
    </source>
</evidence>
<keyword evidence="2" id="KW-1185">Reference proteome</keyword>
<dbReference type="OrthoDB" id="10587687at2759"/>
<dbReference type="Proteomes" id="UP001152795">
    <property type="component" value="Unassembled WGS sequence"/>
</dbReference>
<sequence>MMQNVEHLALFHGHIASNIGSKFDINTEFTNYQPNHLHYVNPVGHKELLSAIVLSEKEKLEDVLQNSLAVSLRFDGSVDRNQIDNEYVLAKTVNKKGEENLYLLGFEEPNEQGAEGALTAIQNAVEK</sequence>
<evidence type="ECO:0000313" key="2">
    <source>
        <dbReference type="Proteomes" id="UP001152795"/>
    </source>
</evidence>
<dbReference type="AlphaFoldDB" id="A0A6S7JRM1"/>